<accession>A0A0D2D5I8</accession>
<dbReference type="STRING" id="215243.A0A0D2D5I8"/>
<evidence type="ECO:0008006" key="5">
    <source>
        <dbReference type="Google" id="ProtNLM"/>
    </source>
</evidence>
<dbReference type="GeneID" id="27362350"/>
<dbReference type="VEuPathDB" id="FungiDB:PV06_10276"/>
<dbReference type="EMBL" id="KN847343">
    <property type="protein sequence ID" value="KIW37635.1"/>
    <property type="molecule type" value="Genomic_DNA"/>
</dbReference>
<dbReference type="HOGENOM" id="CLU_026443_0_0_1"/>
<gene>
    <name evidence="3" type="ORF">PV06_10276</name>
</gene>
<comment type="similarity">
    <text evidence="1">Belongs to the PrpF family.</text>
</comment>
<reference evidence="3 4" key="1">
    <citation type="submission" date="2015-01" db="EMBL/GenBank/DDBJ databases">
        <title>The Genome Sequence of Exophiala oligosperma CBS72588.</title>
        <authorList>
            <consortium name="The Broad Institute Genomics Platform"/>
            <person name="Cuomo C."/>
            <person name="de Hoog S."/>
            <person name="Gorbushina A."/>
            <person name="Stielow B."/>
            <person name="Teixiera M."/>
            <person name="Abouelleil A."/>
            <person name="Chapman S.B."/>
            <person name="Priest M."/>
            <person name="Young S.K."/>
            <person name="Wortman J."/>
            <person name="Nusbaum C."/>
            <person name="Birren B."/>
        </authorList>
    </citation>
    <scope>NUCLEOTIDE SEQUENCE [LARGE SCALE GENOMIC DNA]</scope>
    <source>
        <strain evidence="3 4">CBS 72588</strain>
    </source>
</reference>
<keyword evidence="2" id="KW-0413">Isomerase</keyword>
<dbReference type="PANTHER" id="PTHR43709">
    <property type="entry name" value="ACONITATE ISOMERASE-RELATED"/>
    <property type="match status" value="1"/>
</dbReference>
<dbReference type="RefSeq" id="XP_016257851.1">
    <property type="nucleotide sequence ID" value="XM_016411810.1"/>
</dbReference>
<proteinExistence type="inferred from homology"/>
<dbReference type="GO" id="GO:0016853">
    <property type="term" value="F:isomerase activity"/>
    <property type="evidence" value="ECO:0007669"/>
    <property type="project" value="UniProtKB-KW"/>
</dbReference>
<dbReference type="OrthoDB" id="10267539at2759"/>
<keyword evidence="4" id="KW-1185">Reference proteome</keyword>
<dbReference type="Gene3D" id="3.10.310.10">
    <property type="entry name" value="Diaminopimelate Epimerase, Chain A, domain 1"/>
    <property type="match status" value="2"/>
</dbReference>
<dbReference type="AlphaFoldDB" id="A0A0D2D5I8"/>
<name>A0A0D2D5I8_9EURO</name>
<protein>
    <recommendedName>
        <fullName evidence="5">PrpF protein</fullName>
    </recommendedName>
</protein>
<dbReference type="SUPFAM" id="SSF54506">
    <property type="entry name" value="Diaminopimelate epimerase-like"/>
    <property type="match status" value="2"/>
</dbReference>
<evidence type="ECO:0000256" key="2">
    <source>
        <dbReference type="ARBA" id="ARBA00023235"/>
    </source>
</evidence>
<sequence>MFLTPRWSNTSTLGHIQKSVRVCLDLLWMNDGPQARRAMSTTAPFQYAVKASFWRGGTSKGVFFKLSDLPEWFQSILNSEKQPDGAQFQRMEKFFAAVMGSPDSYGRQLNGMGGGISSLSKAMVVRPSAQADVDVDYTFFQIGVKDGKLDMAGNCGNLTSAVGPFALNAGLWRGCPQKVGEVNGFETASVTMKLRNTNTTKVIESKFDAFRNNHGSSTWQYLEVGKCSIDGVPGTASTITLSFLDPEGSKTPRALPTGNAVDEVQIGDRQIMRASLIDVSNPGIFIDGRDVGWNPSSTPDEMNANQGLLDKLEMIRKQGTKMMGLDPNISSIPKIVLLFPPKADGMDISCQALSMEQAHKAVPVTLALNLGVACKMEGTIPNQLSKHLHESNTVIGHPSGSLEVGASIGPDGKIESAKLIRTARCHMDGVVNITNGEVSEIL</sequence>
<organism evidence="3 4">
    <name type="scientific">Exophiala oligosperma</name>
    <dbReference type="NCBI Taxonomy" id="215243"/>
    <lineage>
        <taxon>Eukaryota</taxon>
        <taxon>Fungi</taxon>
        <taxon>Dikarya</taxon>
        <taxon>Ascomycota</taxon>
        <taxon>Pezizomycotina</taxon>
        <taxon>Eurotiomycetes</taxon>
        <taxon>Chaetothyriomycetidae</taxon>
        <taxon>Chaetothyriales</taxon>
        <taxon>Herpotrichiellaceae</taxon>
        <taxon>Exophiala</taxon>
    </lineage>
</organism>
<evidence type="ECO:0000313" key="4">
    <source>
        <dbReference type="Proteomes" id="UP000053342"/>
    </source>
</evidence>
<dbReference type="PANTHER" id="PTHR43709:SF2">
    <property type="entry name" value="DUF453 DOMAIN PROTEIN (AFU_ORTHOLOGUE AFUA_6G00360)"/>
    <property type="match status" value="1"/>
</dbReference>
<dbReference type="Proteomes" id="UP000053342">
    <property type="component" value="Unassembled WGS sequence"/>
</dbReference>
<dbReference type="InterPro" id="IPR007400">
    <property type="entry name" value="PrpF-like"/>
</dbReference>
<evidence type="ECO:0000256" key="1">
    <source>
        <dbReference type="ARBA" id="ARBA00007673"/>
    </source>
</evidence>
<dbReference type="Pfam" id="PF04303">
    <property type="entry name" value="PrpF"/>
    <property type="match status" value="1"/>
</dbReference>
<evidence type="ECO:0000313" key="3">
    <source>
        <dbReference type="EMBL" id="KIW37635.1"/>
    </source>
</evidence>